<evidence type="ECO:0000313" key="2">
    <source>
        <dbReference type="Proteomes" id="UP001218218"/>
    </source>
</evidence>
<dbReference type="Proteomes" id="UP001218218">
    <property type="component" value="Unassembled WGS sequence"/>
</dbReference>
<protein>
    <submittedName>
        <fullName evidence="1">Uncharacterized protein</fullName>
    </submittedName>
</protein>
<accession>A0AAD7A2X7</accession>
<dbReference type="AlphaFoldDB" id="A0AAD7A2X7"/>
<gene>
    <name evidence="1" type="ORF">DFH08DRAFT_808642</name>
</gene>
<evidence type="ECO:0000313" key="1">
    <source>
        <dbReference type="EMBL" id="KAJ7347862.1"/>
    </source>
</evidence>
<sequence>MGDEAVKKYSMRCPVSDKLCDLDGQILASRQHKVAELNVRVRGVQRTFSPSGSKRGSKPLAEMGLDEEEYLRTVALLFCQNTRTVATRLSRFRIRQKVPQGKMEGPIEQNGAAHSRIGVHKIDAMGGLVYSAVNFLFEVSGLRFRKPRNMTLLSHQMGPQAVMLPILPKFSVADWLRPGHVCQVSTKNPYQNEDMEGFGRVIEWLDYAVLANRSPPAAIVGSPRINRKAGCHDGECHFGGSTFRFQ</sequence>
<comment type="caution">
    <text evidence="1">The sequence shown here is derived from an EMBL/GenBank/DDBJ whole genome shotgun (WGS) entry which is preliminary data.</text>
</comment>
<name>A0AAD7A2X7_9AGAR</name>
<proteinExistence type="predicted"/>
<organism evidence="1 2">
    <name type="scientific">Mycena albidolilacea</name>
    <dbReference type="NCBI Taxonomy" id="1033008"/>
    <lineage>
        <taxon>Eukaryota</taxon>
        <taxon>Fungi</taxon>
        <taxon>Dikarya</taxon>
        <taxon>Basidiomycota</taxon>
        <taxon>Agaricomycotina</taxon>
        <taxon>Agaricomycetes</taxon>
        <taxon>Agaricomycetidae</taxon>
        <taxon>Agaricales</taxon>
        <taxon>Marasmiineae</taxon>
        <taxon>Mycenaceae</taxon>
        <taxon>Mycena</taxon>
    </lineage>
</organism>
<keyword evidence="2" id="KW-1185">Reference proteome</keyword>
<reference evidence="1" key="1">
    <citation type="submission" date="2023-03" db="EMBL/GenBank/DDBJ databases">
        <title>Massive genome expansion in bonnet fungi (Mycena s.s.) driven by repeated elements and novel gene families across ecological guilds.</title>
        <authorList>
            <consortium name="Lawrence Berkeley National Laboratory"/>
            <person name="Harder C.B."/>
            <person name="Miyauchi S."/>
            <person name="Viragh M."/>
            <person name="Kuo A."/>
            <person name="Thoen E."/>
            <person name="Andreopoulos B."/>
            <person name="Lu D."/>
            <person name="Skrede I."/>
            <person name="Drula E."/>
            <person name="Henrissat B."/>
            <person name="Morin E."/>
            <person name="Kohler A."/>
            <person name="Barry K."/>
            <person name="LaButti K."/>
            <person name="Morin E."/>
            <person name="Salamov A."/>
            <person name="Lipzen A."/>
            <person name="Mereny Z."/>
            <person name="Hegedus B."/>
            <person name="Baldrian P."/>
            <person name="Stursova M."/>
            <person name="Weitz H."/>
            <person name="Taylor A."/>
            <person name="Grigoriev I.V."/>
            <person name="Nagy L.G."/>
            <person name="Martin F."/>
            <person name="Kauserud H."/>
        </authorList>
    </citation>
    <scope>NUCLEOTIDE SEQUENCE</scope>
    <source>
        <strain evidence="1">CBHHK002</strain>
    </source>
</reference>
<dbReference type="EMBL" id="JARIHO010000018">
    <property type="protein sequence ID" value="KAJ7347862.1"/>
    <property type="molecule type" value="Genomic_DNA"/>
</dbReference>